<evidence type="ECO:0000313" key="9">
    <source>
        <dbReference type="Proteomes" id="UP001339962"/>
    </source>
</evidence>
<dbReference type="PANTHER" id="PTHR30106">
    <property type="entry name" value="INNER MEMBRANE PROTEIN YEIH-RELATED"/>
    <property type="match status" value="1"/>
</dbReference>
<dbReference type="AlphaFoldDB" id="A0ABD5IVM8"/>
<comment type="similarity">
    <text evidence="2">Belongs to the UPF0324 family.</text>
</comment>
<comment type="caution">
    <text evidence="8">The sequence shown here is derived from an EMBL/GenBank/DDBJ whole genome shotgun (WGS) entry which is preliminary data.</text>
</comment>
<keyword evidence="5 7" id="KW-1133">Transmembrane helix</keyword>
<keyword evidence="6 7" id="KW-0472">Membrane</keyword>
<evidence type="ECO:0000256" key="7">
    <source>
        <dbReference type="SAM" id="Phobius"/>
    </source>
</evidence>
<feature type="transmembrane region" description="Helical" evidence="7">
    <location>
        <begin position="159"/>
        <end position="179"/>
    </location>
</feature>
<keyword evidence="4 7" id="KW-0812">Transmembrane</keyword>
<dbReference type="RefSeq" id="WP_328218179.1">
    <property type="nucleotide sequence ID" value="NZ_JARTLI010000012.1"/>
</dbReference>
<dbReference type="Pfam" id="PF03601">
    <property type="entry name" value="Cons_hypoth698"/>
    <property type="match status" value="1"/>
</dbReference>
<feature type="transmembrane region" description="Helical" evidence="7">
    <location>
        <begin position="101"/>
        <end position="119"/>
    </location>
</feature>
<name>A0ABD5IVM8_9BACL</name>
<organism evidence="8 9">
    <name type="scientific">Anoxybacteroides rupiense</name>
    <dbReference type="NCBI Taxonomy" id="311460"/>
    <lineage>
        <taxon>Bacteria</taxon>
        <taxon>Bacillati</taxon>
        <taxon>Bacillota</taxon>
        <taxon>Bacilli</taxon>
        <taxon>Bacillales</taxon>
        <taxon>Anoxybacillaceae</taxon>
        <taxon>Anoxybacteroides</taxon>
    </lineage>
</organism>
<gene>
    <name evidence="8" type="ORF">P9850_08665</name>
</gene>
<evidence type="ECO:0000256" key="2">
    <source>
        <dbReference type="ARBA" id="ARBA00007977"/>
    </source>
</evidence>
<dbReference type="Proteomes" id="UP001339962">
    <property type="component" value="Unassembled WGS sequence"/>
</dbReference>
<feature type="transmembrane region" description="Helical" evidence="7">
    <location>
        <begin position="43"/>
        <end position="65"/>
    </location>
</feature>
<proteinExistence type="inferred from homology"/>
<dbReference type="GO" id="GO:0005886">
    <property type="term" value="C:plasma membrane"/>
    <property type="evidence" value="ECO:0007669"/>
    <property type="project" value="UniProtKB-SubCell"/>
</dbReference>
<feature type="transmembrane region" description="Helical" evidence="7">
    <location>
        <begin position="316"/>
        <end position="334"/>
    </location>
</feature>
<evidence type="ECO:0000256" key="6">
    <source>
        <dbReference type="ARBA" id="ARBA00023136"/>
    </source>
</evidence>
<evidence type="ECO:0000256" key="1">
    <source>
        <dbReference type="ARBA" id="ARBA00004651"/>
    </source>
</evidence>
<feature type="transmembrane region" description="Helical" evidence="7">
    <location>
        <begin position="217"/>
        <end position="240"/>
    </location>
</feature>
<evidence type="ECO:0000313" key="8">
    <source>
        <dbReference type="EMBL" id="MED5051928.1"/>
    </source>
</evidence>
<comment type="subcellular location">
    <subcellularLocation>
        <location evidence="1">Cell membrane</location>
        <topology evidence="1">Multi-pass membrane protein</topology>
    </subcellularLocation>
</comment>
<feature type="transmembrane region" description="Helical" evidence="7">
    <location>
        <begin position="14"/>
        <end position="37"/>
    </location>
</feature>
<accession>A0ABD5IVM8</accession>
<evidence type="ECO:0000256" key="3">
    <source>
        <dbReference type="ARBA" id="ARBA00022475"/>
    </source>
</evidence>
<dbReference type="PANTHER" id="PTHR30106:SF2">
    <property type="entry name" value="UPF0324 INNER MEMBRANE PROTEIN YEIH"/>
    <property type="match status" value="1"/>
</dbReference>
<keyword evidence="3" id="KW-1003">Cell membrane</keyword>
<protein>
    <submittedName>
        <fullName evidence="8">Sulfate exporter family transporter</fullName>
    </submittedName>
</protein>
<feature type="transmembrane region" description="Helical" evidence="7">
    <location>
        <begin position="131"/>
        <end position="153"/>
    </location>
</feature>
<feature type="transmembrane region" description="Helical" evidence="7">
    <location>
        <begin position="284"/>
        <end position="304"/>
    </location>
</feature>
<dbReference type="InterPro" id="IPR018383">
    <property type="entry name" value="UPF0324_pro"/>
</dbReference>
<evidence type="ECO:0000256" key="5">
    <source>
        <dbReference type="ARBA" id="ARBA00022989"/>
    </source>
</evidence>
<reference evidence="8 9" key="1">
    <citation type="submission" date="2023-03" db="EMBL/GenBank/DDBJ databases">
        <title>Bacillus Genome Sequencing.</title>
        <authorList>
            <person name="Dunlap C."/>
        </authorList>
    </citation>
    <scope>NUCLEOTIDE SEQUENCE [LARGE SCALE GENOMIC DNA]</scope>
    <source>
        <strain evidence="8 9">NRS-38</strain>
    </source>
</reference>
<feature type="transmembrane region" description="Helical" evidence="7">
    <location>
        <begin position="260"/>
        <end position="278"/>
    </location>
</feature>
<sequence>MAVFKQPSSDRRLAWRWIGGVAFSFLFAVLGFAFASIPGLEHLGPLACAIVLAVMYRHFFGYPEALRSGIQFAAKHLLRMAIILFGFKLNMAVVIHQGLGLLLRDAAVIVFSIWMMMSLGKIVKANASLSLLLGIGTGVCGAAAIAAVAPIVEAKEEDTAISVGIIALVGTVFSLAYTFIQPFLPVSHKHYGIWCGISLHEMAHVALAGAAAGQDALAFALLAKLGRVLLLLPLSLLCMYWMKRKKKNADTKEKKIEFPWFLLGFMLLSLFGSVVSIPKPLLNSLSSLTSFMLTAAMVGLGLNVSLRDLRTKALRPLVAICITSILLSFLSFFVV</sequence>
<evidence type="ECO:0000256" key="4">
    <source>
        <dbReference type="ARBA" id="ARBA00022692"/>
    </source>
</evidence>
<dbReference type="EMBL" id="JARTLI010000012">
    <property type="protein sequence ID" value="MED5051928.1"/>
    <property type="molecule type" value="Genomic_DNA"/>
</dbReference>